<evidence type="ECO:0000259" key="2">
    <source>
        <dbReference type="Pfam" id="PF02120"/>
    </source>
</evidence>
<dbReference type="Proteomes" id="UP000761574">
    <property type="component" value="Unassembled WGS sequence"/>
</dbReference>
<accession>A0ABQ4P1Z4</accession>
<dbReference type="InterPro" id="IPR038610">
    <property type="entry name" value="FliK-like_C_sf"/>
</dbReference>
<dbReference type="InterPro" id="IPR021136">
    <property type="entry name" value="Flagellar_hook_control-like_C"/>
</dbReference>
<dbReference type="InterPro" id="IPR052563">
    <property type="entry name" value="FliK"/>
</dbReference>
<dbReference type="RefSeq" id="WP_259650872.1">
    <property type="nucleotide sequence ID" value="NZ_BPFB01000001.1"/>
</dbReference>
<dbReference type="PANTHER" id="PTHR37533">
    <property type="entry name" value="FLAGELLAR HOOK-LENGTH CONTROL PROTEIN"/>
    <property type="match status" value="1"/>
</dbReference>
<dbReference type="Pfam" id="PF02120">
    <property type="entry name" value="Flg_hook"/>
    <property type="match status" value="1"/>
</dbReference>
<proteinExistence type="predicted"/>
<keyword evidence="4" id="KW-1185">Reference proteome</keyword>
<dbReference type="Gene3D" id="3.30.750.140">
    <property type="match status" value="1"/>
</dbReference>
<dbReference type="EMBL" id="BPFB01000001">
    <property type="protein sequence ID" value="GIU41538.1"/>
    <property type="molecule type" value="Genomic_DNA"/>
</dbReference>
<organism evidence="3 4">
    <name type="scientific">Shewanella algidipiscicola</name>
    <dbReference type="NCBI Taxonomy" id="614070"/>
    <lineage>
        <taxon>Bacteria</taxon>
        <taxon>Pseudomonadati</taxon>
        <taxon>Pseudomonadota</taxon>
        <taxon>Gammaproteobacteria</taxon>
        <taxon>Alteromonadales</taxon>
        <taxon>Shewanellaceae</taxon>
        <taxon>Shewanella</taxon>
    </lineage>
</organism>
<comment type="caution">
    <text evidence="3">The sequence shown here is derived from an EMBL/GenBank/DDBJ whole genome shotgun (WGS) entry which is preliminary data.</text>
</comment>
<reference evidence="3 4" key="1">
    <citation type="submission" date="2021-05" db="EMBL/GenBank/DDBJ databases">
        <title>Molecular characterization for Shewanella algae harboring chromosomal blaOXA-55-like strains isolated from clinical and environment sample.</title>
        <authorList>
            <person name="Ohama Y."/>
            <person name="Aoki K."/>
            <person name="Harada S."/>
            <person name="Moriya K."/>
            <person name="Ishii Y."/>
            <person name="Tateda K."/>
        </authorList>
    </citation>
    <scope>NUCLEOTIDE SEQUENCE [LARGE SCALE GENOMIC DNA]</scope>
    <source>
        <strain evidence="3 4">LMG 23746</strain>
    </source>
</reference>
<evidence type="ECO:0000256" key="1">
    <source>
        <dbReference type="SAM" id="MobiDB-lite"/>
    </source>
</evidence>
<dbReference type="CDD" id="cd17470">
    <property type="entry name" value="T3SS_Flik_C"/>
    <property type="match status" value="1"/>
</dbReference>
<gene>
    <name evidence="3" type="ORF">TUM4630_00360</name>
</gene>
<evidence type="ECO:0000313" key="3">
    <source>
        <dbReference type="EMBL" id="GIU41538.1"/>
    </source>
</evidence>
<feature type="region of interest" description="Disordered" evidence="1">
    <location>
        <begin position="390"/>
        <end position="430"/>
    </location>
</feature>
<evidence type="ECO:0000313" key="4">
    <source>
        <dbReference type="Proteomes" id="UP000761574"/>
    </source>
</evidence>
<dbReference type="PANTHER" id="PTHR37533:SF2">
    <property type="entry name" value="FLAGELLAR HOOK-LENGTH CONTROL PROTEIN"/>
    <property type="match status" value="1"/>
</dbReference>
<sequence length="444" mass="46354">MISDFIMARPVAAEASGKAASVTANTSSANMSEREEMPQFALLPTDKGTLAQGEQADIALTMLEQALAHELSDDPMFMGEMSSASMASEIAAAVSMSSVSMAPASMAAVSMTPVNMASANVSYSGQLNPELLSPHSAPLASVVTTASPYAAQLGFSTAMADGGSDMVMRFAAAGSDSATQANALATLVNPMKTAISIPVGTLANQNQAHTVTAVDNGGVALPASLVKGGGPGAEFMPLANMNLASNTSALPATGVTTLRSDPSLLPVMAELRHGEALDIASQATQQAGRQGANVSQWGPVSVSPQASVAQQAHEMLTPMREQLRFQIDQRIKHAELRLDPPELGKVELNIRLDGDRLHIQMHAVNPAVREALLTGLERLRNDLAQDHGGHIELDIGQNGSGGEQQRQQQSAGLNTPSINGRDFEPSTETEMSAQLHQHQLNLLA</sequence>
<feature type="compositionally biased region" description="Low complexity" evidence="1">
    <location>
        <begin position="403"/>
        <end position="412"/>
    </location>
</feature>
<feature type="domain" description="Flagellar hook-length control protein-like C-terminal" evidence="2">
    <location>
        <begin position="321"/>
        <end position="401"/>
    </location>
</feature>
<protein>
    <recommendedName>
        <fullName evidence="2">Flagellar hook-length control protein-like C-terminal domain-containing protein</fullName>
    </recommendedName>
</protein>
<name>A0ABQ4P1Z4_9GAMM</name>